<name>A0AAD1HXW0_9MYCO</name>
<reference evidence="1 2" key="1">
    <citation type="journal article" date="2019" name="Emerg. Microbes Infect.">
        <title>Comprehensive subspecies identification of 175 nontuberculous mycobacteria species based on 7547 genomic profiles.</title>
        <authorList>
            <person name="Matsumoto Y."/>
            <person name="Kinjo T."/>
            <person name="Motooka D."/>
            <person name="Nabeya D."/>
            <person name="Jung N."/>
            <person name="Uechi K."/>
            <person name="Horii T."/>
            <person name="Iida T."/>
            <person name="Fujita J."/>
            <person name="Nakamura S."/>
        </authorList>
    </citation>
    <scope>NUCLEOTIDE SEQUENCE [LARGE SCALE GENOMIC DNA]</scope>
    <source>
        <strain evidence="1 2">JCM 12143</strain>
    </source>
</reference>
<sequence length="70" mass="7682">MRVDLLRGQLLLLTVEQRRQGFAHHLAPHAAIVAYSAAFHKGHPAREPKRAPMRPLGVGDEITIVGRGVP</sequence>
<proteinExistence type="predicted"/>
<dbReference type="EMBL" id="AP022564">
    <property type="protein sequence ID" value="BBX23663.1"/>
    <property type="molecule type" value="Genomic_DNA"/>
</dbReference>
<keyword evidence="2" id="KW-1185">Reference proteome</keyword>
<evidence type="ECO:0000313" key="1">
    <source>
        <dbReference type="EMBL" id="BBX23663.1"/>
    </source>
</evidence>
<accession>A0AAD1HXW0</accession>
<organism evidence="1 2">
    <name type="scientific">Mycolicibacter terrae</name>
    <dbReference type="NCBI Taxonomy" id="1788"/>
    <lineage>
        <taxon>Bacteria</taxon>
        <taxon>Bacillati</taxon>
        <taxon>Actinomycetota</taxon>
        <taxon>Actinomycetes</taxon>
        <taxon>Mycobacteriales</taxon>
        <taxon>Mycobacteriaceae</taxon>
        <taxon>Mycolicibacter</taxon>
    </lineage>
</organism>
<protein>
    <submittedName>
        <fullName evidence="1">Uncharacterized protein</fullName>
    </submittedName>
</protein>
<gene>
    <name evidence="1" type="ORF">MTER_30740</name>
</gene>
<dbReference type="AlphaFoldDB" id="A0AAD1HXW0"/>
<dbReference type="Proteomes" id="UP000467636">
    <property type="component" value="Chromosome"/>
</dbReference>
<evidence type="ECO:0000313" key="2">
    <source>
        <dbReference type="Proteomes" id="UP000467636"/>
    </source>
</evidence>